<evidence type="ECO:0000313" key="1">
    <source>
        <dbReference type="EMBL" id="KAJ6340703.1"/>
    </source>
</evidence>
<proteinExistence type="predicted"/>
<gene>
    <name evidence="1" type="ORF">OIU77_008458</name>
</gene>
<protein>
    <submittedName>
        <fullName evidence="1">Uncharacterized protein</fullName>
    </submittedName>
</protein>
<dbReference type="PANTHER" id="PTHR15922">
    <property type="entry name" value="NEUROBLASTOMA-AMPLIFIED SEQUENCE"/>
    <property type="match status" value="1"/>
</dbReference>
<accession>A0ABQ9AJJ8</accession>
<dbReference type="EMBL" id="JAPFFI010000020">
    <property type="protein sequence ID" value="KAJ6340703.1"/>
    <property type="molecule type" value="Genomic_DNA"/>
</dbReference>
<keyword evidence="2" id="KW-1185">Reference proteome</keyword>
<name>A0ABQ9AJJ8_9ROSI</name>
<organism evidence="1 2">
    <name type="scientific">Salix suchowensis</name>
    <dbReference type="NCBI Taxonomy" id="1278906"/>
    <lineage>
        <taxon>Eukaryota</taxon>
        <taxon>Viridiplantae</taxon>
        <taxon>Streptophyta</taxon>
        <taxon>Embryophyta</taxon>
        <taxon>Tracheophyta</taxon>
        <taxon>Spermatophyta</taxon>
        <taxon>Magnoliopsida</taxon>
        <taxon>eudicotyledons</taxon>
        <taxon>Gunneridae</taxon>
        <taxon>Pentapetalae</taxon>
        <taxon>rosids</taxon>
        <taxon>fabids</taxon>
        <taxon>Malpighiales</taxon>
        <taxon>Salicaceae</taxon>
        <taxon>Saliceae</taxon>
        <taxon>Salix</taxon>
    </lineage>
</organism>
<dbReference type="Proteomes" id="UP001141253">
    <property type="component" value="Chromosome 15W"/>
</dbReference>
<reference evidence="1" key="1">
    <citation type="submission" date="2022-10" db="EMBL/GenBank/DDBJ databases">
        <authorList>
            <person name="Hyden B.L."/>
            <person name="Feng K."/>
            <person name="Yates T."/>
            <person name="Jawdy S."/>
            <person name="Smart L.B."/>
            <person name="Muchero W."/>
        </authorList>
    </citation>
    <scope>NUCLEOTIDE SEQUENCE</scope>
    <source>
        <tissue evidence="1">Shoot tip</tissue>
    </source>
</reference>
<reference evidence="1" key="2">
    <citation type="journal article" date="2023" name="Int. J. Mol. Sci.">
        <title>De Novo Assembly and Annotation of 11 Diverse Shrub Willow (Salix) Genomes Reveals Novel Gene Organization in Sex-Linked Regions.</title>
        <authorList>
            <person name="Hyden B."/>
            <person name="Feng K."/>
            <person name="Yates T.B."/>
            <person name="Jawdy S."/>
            <person name="Cereghino C."/>
            <person name="Smart L.B."/>
            <person name="Muchero W."/>
        </authorList>
    </citation>
    <scope>NUCLEOTIDE SEQUENCE</scope>
    <source>
        <tissue evidence="1">Shoot tip</tissue>
    </source>
</reference>
<sequence>MTLAKRGGTVTMLDIVTGLKFQEDDHQFSIIVLDRIQQFQGHIFVLDSKIPSNHSRESGDVHNVEQIMGGRSDQFDVSQLHWSLISLSKRSVPEMYNILISSLKYQAALDFANHHGLDRDEVLKSQWLHTDHGKNDINMFLSKIEDHSFVISECVDKSQNLIKGARSGIFEYRKFRVILVSEAAIALAESGKNRCPKPPLQASSLLPGRSPPPRIALREEDWVECEDMVNFINRLPENHEIGVRSELSPSSNCALVIFGRHLVNFLSGTSVELEILIAAVASLTTVSS</sequence>
<comment type="caution">
    <text evidence="1">The sequence shown here is derived from an EMBL/GenBank/DDBJ whole genome shotgun (WGS) entry which is preliminary data.</text>
</comment>
<evidence type="ECO:0000313" key="2">
    <source>
        <dbReference type="Proteomes" id="UP001141253"/>
    </source>
</evidence>
<dbReference type="PANTHER" id="PTHR15922:SF2">
    <property type="entry name" value="NBAS SUBUNIT OF NRZ TETHERING COMPLEX"/>
    <property type="match status" value="1"/>
</dbReference>